<evidence type="ECO:0000313" key="2">
    <source>
        <dbReference type="EMBL" id="MXU90388.1"/>
    </source>
</evidence>
<name>A0A6B0ULS6_IXORI</name>
<accession>A0A6B0ULS6</accession>
<proteinExistence type="predicted"/>
<keyword evidence="1" id="KW-0812">Transmembrane</keyword>
<feature type="transmembrane region" description="Helical" evidence="1">
    <location>
        <begin position="15"/>
        <end position="37"/>
    </location>
</feature>
<protein>
    <submittedName>
        <fullName evidence="2">Uncharacterized protein</fullName>
    </submittedName>
</protein>
<sequence length="114" mass="13189">MGVGGEPKQTTACCFAKLLLFFFFFFFDAGVACLCWFCRELCRFILVCRQCQRAQCFMTNQHFVFITKILKSFYQKKKKEAVSRNSPLASRKLGSVGIACVTFRRWKTDARTLP</sequence>
<dbReference type="AlphaFoldDB" id="A0A6B0ULS6"/>
<organism evidence="2">
    <name type="scientific">Ixodes ricinus</name>
    <name type="common">Common tick</name>
    <name type="synonym">Acarus ricinus</name>
    <dbReference type="NCBI Taxonomy" id="34613"/>
    <lineage>
        <taxon>Eukaryota</taxon>
        <taxon>Metazoa</taxon>
        <taxon>Ecdysozoa</taxon>
        <taxon>Arthropoda</taxon>
        <taxon>Chelicerata</taxon>
        <taxon>Arachnida</taxon>
        <taxon>Acari</taxon>
        <taxon>Parasitiformes</taxon>
        <taxon>Ixodida</taxon>
        <taxon>Ixodoidea</taxon>
        <taxon>Ixodidae</taxon>
        <taxon>Ixodinae</taxon>
        <taxon>Ixodes</taxon>
    </lineage>
</organism>
<reference evidence="2" key="1">
    <citation type="submission" date="2019-12" db="EMBL/GenBank/DDBJ databases">
        <title>An insight into the sialome of adult female Ixodes ricinus ticks feeding for 6 days.</title>
        <authorList>
            <person name="Perner J."/>
            <person name="Ribeiro J.M.C."/>
        </authorList>
    </citation>
    <scope>NUCLEOTIDE SEQUENCE</scope>
    <source>
        <strain evidence="2">Semi-engorged</strain>
        <tissue evidence="2">Salivary glands</tissue>
    </source>
</reference>
<dbReference type="EMBL" id="GIFC01008305">
    <property type="protein sequence ID" value="MXU90388.1"/>
    <property type="molecule type" value="Transcribed_RNA"/>
</dbReference>
<keyword evidence="1" id="KW-1133">Transmembrane helix</keyword>
<evidence type="ECO:0000256" key="1">
    <source>
        <dbReference type="SAM" id="Phobius"/>
    </source>
</evidence>
<keyword evidence="1" id="KW-0472">Membrane</keyword>